<keyword evidence="3" id="KW-1185">Reference proteome</keyword>
<dbReference type="RefSeq" id="WP_027289315.1">
    <property type="nucleotide sequence ID" value="NZ_NRRE01000017.1"/>
</dbReference>
<evidence type="ECO:0000313" key="2">
    <source>
        <dbReference type="EMBL" id="MBK1696441.1"/>
    </source>
</evidence>
<reference evidence="2" key="2">
    <citation type="journal article" date="2020" name="Microorganisms">
        <title>Osmotic Adaptation and Compatible Solute Biosynthesis of Phototrophic Bacteria as Revealed from Genome Analyses.</title>
        <authorList>
            <person name="Imhoff J.F."/>
            <person name="Rahn T."/>
            <person name="Kunzel S."/>
            <person name="Keller A."/>
            <person name="Neulinger S.C."/>
        </authorList>
    </citation>
    <scope>NUCLEOTIDE SEQUENCE</scope>
    <source>
        <strain evidence="2">DSM 9154</strain>
    </source>
</reference>
<evidence type="ECO:0000313" key="3">
    <source>
        <dbReference type="Proteomes" id="UP000778970"/>
    </source>
</evidence>
<dbReference type="EMBL" id="NRRE01000017">
    <property type="protein sequence ID" value="MBK1696441.1"/>
    <property type="molecule type" value="Genomic_DNA"/>
</dbReference>
<sequence>MTDVYTGQIILFGGNFTILNFAECAGGTLTIPQNTALYSLLSTIYGGDGRSTFKLPDLRGRAPVQTGTRPGGSTFYQGTPGGTERVGLTVGHMPPHNHAAQMAGNLTVSSANGSVAPSSNTYLGAGAGLSKLYTTDTSSGTTSVKGLENASVTVDNTGGGQPVETMSPYLPIRFQIALSGLYPSRS</sequence>
<dbReference type="SUPFAM" id="SSF88874">
    <property type="entry name" value="Receptor-binding domain of short tail fibre protein gp12"/>
    <property type="match status" value="1"/>
</dbReference>
<protein>
    <recommendedName>
        <fullName evidence="1">Phage tail collar domain-containing protein</fullName>
    </recommendedName>
</protein>
<dbReference type="InterPro" id="IPR011083">
    <property type="entry name" value="Phage_tail_collar_dom"/>
</dbReference>
<name>A0A934QGA7_9PROT</name>
<reference evidence="2" key="1">
    <citation type="submission" date="2017-08" db="EMBL/GenBank/DDBJ databases">
        <authorList>
            <person name="Imhoff J.F."/>
            <person name="Rahn T."/>
            <person name="Kuenzel S."/>
            <person name="Neulinger S.C."/>
        </authorList>
    </citation>
    <scope>NUCLEOTIDE SEQUENCE</scope>
    <source>
        <strain evidence="2">DSM 9154</strain>
    </source>
</reference>
<feature type="domain" description="Phage tail collar" evidence="1">
    <location>
        <begin position="7"/>
        <end position="63"/>
    </location>
</feature>
<evidence type="ECO:0000259" key="1">
    <source>
        <dbReference type="Pfam" id="PF07484"/>
    </source>
</evidence>
<comment type="caution">
    <text evidence="2">The sequence shown here is derived from an EMBL/GenBank/DDBJ whole genome shotgun (WGS) entry which is preliminary data.</text>
</comment>
<dbReference type="Gene3D" id="3.90.1340.10">
    <property type="entry name" value="Phage tail collar domain"/>
    <property type="match status" value="1"/>
</dbReference>
<proteinExistence type="predicted"/>
<dbReference type="InterPro" id="IPR037053">
    <property type="entry name" value="Phage_tail_collar_dom_sf"/>
</dbReference>
<gene>
    <name evidence="2" type="ORF">CKO21_04190</name>
</gene>
<accession>A0A934QGA7</accession>
<dbReference type="Pfam" id="PF07484">
    <property type="entry name" value="Collar"/>
    <property type="match status" value="1"/>
</dbReference>
<dbReference type="AlphaFoldDB" id="A0A934QGA7"/>
<dbReference type="Proteomes" id="UP000778970">
    <property type="component" value="Unassembled WGS sequence"/>
</dbReference>
<organism evidence="2 3">
    <name type="scientific">Rhodovibrio salinarum</name>
    <dbReference type="NCBI Taxonomy" id="1087"/>
    <lineage>
        <taxon>Bacteria</taxon>
        <taxon>Pseudomonadati</taxon>
        <taxon>Pseudomonadota</taxon>
        <taxon>Alphaproteobacteria</taxon>
        <taxon>Rhodospirillales</taxon>
        <taxon>Rhodovibrionaceae</taxon>
        <taxon>Rhodovibrio</taxon>
    </lineage>
</organism>